<dbReference type="OrthoDB" id="2021186at2759"/>
<feature type="compositionally biased region" description="Acidic residues" evidence="1">
    <location>
        <begin position="250"/>
        <end position="269"/>
    </location>
</feature>
<feature type="region of interest" description="Disordered" evidence="1">
    <location>
        <begin position="1"/>
        <end position="109"/>
    </location>
</feature>
<feature type="compositionally biased region" description="Basic residues" evidence="1">
    <location>
        <begin position="188"/>
        <end position="199"/>
    </location>
</feature>
<accession>A0A4S8LKH5</accession>
<dbReference type="InterPro" id="IPR029523">
    <property type="entry name" value="INO80B/Ies2"/>
</dbReference>
<feature type="compositionally biased region" description="Acidic residues" evidence="1">
    <location>
        <begin position="277"/>
        <end position="293"/>
    </location>
</feature>
<feature type="region of interest" description="Disordered" evidence="1">
    <location>
        <begin position="427"/>
        <end position="459"/>
    </location>
</feature>
<feature type="compositionally biased region" description="Gly residues" evidence="1">
    <location>
        <begin position="93"/>
        <end position="109"/>
    </location>
</feature>
<organism evidence="3 4">
    <name type="scientific">Dendrothele bispora (strain CBS 962.96)</name>
    <dbReference type="NCBI Taxonomy" id="1314807"/>
    <lineage>
        <taxon>Eukaryota</taxon>
        <taxon>Fungi</taxon>
        <taxon>Dikarya</taxon>
        <taxon>Basidiomycota</taxon>
        <taxon>Agaricomycotina</taxon>
        <taxon>Agaricomycetes</taxon>
        <taxon>Agaricomycetidae</taxon>
        <taxon>Agaricales</taxon>
        <taxon>Agaricales incertae sedis</taxon>
        <taxon>Dendrothele</taxon>
    </lineage>
</organism>
<dbReference type="InterPro" id="IPR006880">
    <property type="entry name" value="INO80B_C"/>
</dbReference>
<name>A0A4S8LKH5_DENBC</name>
<feature type="region of interest" description="Disordered" evidence="1">
    <location>
        <begin position="166"/>
        <end position="293"/>
    </location>
</feature>
<feature type="compositionally biased region" description="Acidic residues" evidence="1">
    <location>
        <begin position="27"/>
        <end position="85"/>
    </location>
</feature>
<feature type="compositionally biased region" description="Polar residues" evidence="1">
    <location>
        <begin position="382"/>
        <end position="399"/>
    </location>
</feature>
<dbReference type="Proteomes" id="UP000297245">
    <property type="component" value="Unassembled WGS sequence"/>
</dbReference>
<evidence type="ECO:0000259" key="2">
    <source>
        <dbReference type="SMART" id="SM01406"/>
    </source>
</evidence>
<dbReference type="EMBL" id="ML179359">
    <property type="protein sequence ID" value="THU89709.1"/>
    <property type="molecule type" value="Genomic_DNA"/>
</dbReference>
<proteinExistence type="predicted"/>
<feature type="compositionally biased region" description="Polar residues" evidence="1">
    <location>
        <begin position="437"/>
        <end position="459"/>
    </location>
</feature>
<evidence type="ECO:0000313" key="4">
    <source>
        <dbReference type="Proteomes" id="UP000297245"/>
    </source>
</evidence>
<dbReference type="Pfam" id="PF04795">
    <property type="entry name" value="PAPA-1"/>
    <property type="match status" value="1"/>
</dbReference>
<feature type="domain" description="INO80 complex subunit B-like conserved region" evidence="2">
    <location>
        <begin position="157"/>
        <end position="341"/>
    </location>
</feature>
<sequence length="505" mass="52726">MGTRAKGATTKRSAAVRSRRRIQDMDSSSEQEDEPESQDEDEAEGGVDVEEGEEGDEDDAEGEGEDEVDIEEDVDGDEDDMDVDGEPGTGVSTPGGGVTGVGGTGGVGAGRRLTARQAVLANVAAGDPVHVSLDTDLVDVQSLNTAKSKKKVLNETEIALRKEENARKRKNLSEKKLEDEKLETINRLLKKQTRPRTRRAGGPSGRATPLGPLGPSSSTTTTGKSKAKRGGKARGGGGRAGGRATTAEGGGEEEEEGGENMEVDAEGEEGAGAGEGVEGEEGEGEEVEGDEDEQVLVEQGAQLEAGMVRARGGKVVPMYRWISSVRVDGKGTAMISVVEEKKEVKVEENTSVDQGIEKQGDEKDVQMADGTNVSAAVDQDPSKGQAQNGVDVEAQTTKSDSSKPIEGTQKHMVLSFSVPITLLPSSLSPAPTSSMPQSGSVSRAETSTVTDTVPATKSTPVAHVRPPAAMCAVDGCGVKRKYRLVSDWTKGGCGMGHLKVLEGKV</sequence>
<protein>
    <recommendedName>
        <fullName evidence="2">INO80 complex subunit B-like conserved region domain-containing protein</fullName>
    </recommendedName>
</protein>
<reference evidence="3 4" key="1">
    <citation type="journal article" date="2019" name="Nat. Ecol. Evol.">
        <title>Megaphylogeny resolves global patterns of mushroom evolution.</title>
        <authorList>
            <person name="Varga T."/>
            <person name="Krizsan K."/>
            <person name="Foldi C."/>
            <person name="Dima B."/>
            <person name="Sanchez-Garcia M."/>
            <person name="Sanchez-Ramirez S."/>
            <person name="Szollosi G.J."/>
            <person name="Szarkandi J.G."/>
            <person name="Papp V."/>
            <person name="Albert L."/>
            <person name="Andreopoulos W."/>
            <person name="Angelini C."/>
            <person name="Antonin V."/>
            <person name="Barry K.W."/>
            <person name="Bougher N.L."/>
            <person name="Buchanan P."/>
            <person name="Buyck B."/>
            <person name="Bense V."/>
            <person name="Catcheside P."/>
            <person name="Chovatia M."/>
            <person name="Cooper J."/>
            <person name="Damon W."/>
            <person name="Desjardin D."/>
            <person name="Finy P."/>
            <person name="Geml J."/>
            <person name="Haridas S."/>
            <person name="Hughes K."/>
            <person name="Justo A."/>
            <person name="Karasinski D."/>
            <person name="Kautmanova I."/>
            <person name="Kiss B."/>
            <person name="Kocsube S."/>
            <person name="Kotiranta H."/>
            <person name="LaButti K.M."/>
            <person name="Lechner B.E."/>
            <person name="Liimatainen K."/>
            <person name="Lipzen A."/>
            <person name="Lukacs Z."/>
            <person name="Mihaltcheva S."/>
            <person name="Morgado L.N."/>
            <person name="Niskanen T."/>
            <person name="Noordeloos M.E."/>
            <person name="Ohm R.A."/>
            <person name="Ortiz-Santana B."/>
            <person name="Ovrebo C."/>
            <person name="Racz N."/>
            <person name="Riley R."/>
            <person name="Savchenko A."/>
            <person name="Shiryaev A."/>
            <person name="Soop K."/>
            <person name="Spirin V."/>
            <person name="Szebenyi C."/>
            <person name="Tomsovsky M."/>
            <person name="Tulloss R.E."/>
            <person name="Uehling J."/>
            <person name="Grigoriev I.V."/>
            <person name="Vagvolgyi C."/>
            <person name="Papp T."/>
            <person name="Martin F.M."/>
            <person name="Miettinen O."/>
            <person name="Hibbett D.S."/>
            <person name="Nagy L.G."/>
        </authorList>
    </citation>
    <scope>NUCLEOTIDE SEQUENCE [LARGE SCALE GENOMIC DNA]</scope>
    <source>
        <strain evidence="3 4">CBS 962.96</strain>
    </source>
</reference>
<feature type="region of interest" description="Disordered" evidence="1">
    <location>
        <begin position="375"/>
        <end position="405"/>
    </location>
</feature>
<dbReference type="PANTHER" id="PTHR21561">
    <property type="entry name" value="INO80 COMPLEX SUBUNIT B"/>
    <property type="match status" value="1"/>
</dbReference>
<dbReference type="AlphaFoldDB" id="A0A4S8LKH5"/>
<dbReference type="GO" id="GO:0031011">
    <property type="term" value="C:Ino80 complex"/>
    <property type="evidence" value="ECO:0007669"/>
    <property type="project" value="InterPro"/>
</dbReference>
<feature type="compositionally biased region" description="Basic and acidic residues" evidence="1">
    <location>
        <begin position="166"/>
        <end position="184"/>
    </location>
</feature>
<gene>
    <name evidence="3" type="ORF">K435DRAFT_283269</name>
</gene>
<evidence type="ECO:0000313" key="3">
    <source>
        <dbReference type="EMBL" id="THU89709.1"/>
    </source>
</evidence>
<feature type="compositionally biased region" description="Low complexity" evidence="1">
    <location>
        <begin position="427"/>
        <end position="436"/>
    </location>
</feature>
<dbReference type="PANTHER" id="PTHR21561:SF12">
    <property type="entry name" value="INO80 COMPLEX SUBUNIT B"/>
    <property type="match status" value="1"/>
</dbReference>
<dbReference type="SMART" id="SM01406">
    <property type="entry name" value="PAPA-1"/>
    <property type="match status" value="1"/>
</dbReference>
<evidence type="ECO:0000256" key="1">
    <source>
        <dbReference type="SAM" id="MobiDB-lite"/>
    </source>
</evidence>
<dbReference type="GO" id="GO:0006338">
    <property type="term" value="P:chromatin remodeling"/>
    <property type="evidence" value="ECO:0007669"/>
    <property type="project" value="InterPro"/>
</dbReference>
<keyword evidence="4" id="KW-1185">Reference proteome</keyword>